<accession>A0ABC8ZW05</accession>
<feature type="compositionally biased region" description="Basic and acidic residues" evidence="1">
    <location>
        <begin position="267"/>
        <end position="280"/>
    </location>
</feature>
<proteinExistence type="predicted"/>
<reference evidence="3" key="1">
    <citation type="submission" date="2024-06" db="EMBL/GenBank/DDBJ databases">
        <authorList>
            <person name="Ryan C."/>
        </authorList>
    </citation>
    <scope>NUCLEOTIDE SEQUENCE [LARGE SCALE GENOMIC DNA]</scope>
</reference>
<dbReference type="EMBL" id="OZ075112">
    <property type="protein sequence ID" value="CAL4966573.1"/>
    <property type="molecule type" value="Genomic_DNA"/>
</dbReference>
<dbReference type="AlphaFoldDB" id="A0ABC8ZW05"/>
<evidence type="ECO:0000313" key="2">
    <source>
        <dbReference type="EMBL" id="CAL4966573.1"/>
    </source>
</evidence>
<evidence type="ECO:0000256" key="1">
    <source>
        <dbReference type="SAM" id="MobiDB-lite"/>
    </source>
</evidence>
<reference evidence="2 3" key="2">
    <citation type="submission" date="2024-10" db="EMBL/GenBank/DDBJ databases">
        <authorList>
            <person name="Ryan C."/>
        </authorList>
    </citation>
    <scope>NUCLEOTIDE SEQUENCE [LARGE SCALE GENOMIC DNA]</scope>
</reference>
<protein>
    <submittedName>
        <fullName evidence="2">Uncharacterized protein</fullName>
    </submittedName>
</protein>
<organism evidence="2 3">
    <name type="scientific">Urochloa decumbens</name>
    <dbReference type="NCBI Taxonomy" id="240449"/>
    <lineage>
        <taxon>Eukaryota</taxon>
        <taxon>Viridiplantae</taxon>
        <taxon>Streptophyta</taxon>
        <taxon>Embryophyta</taxon>
        <taxon>Tracheophyta</taxon>
        <taxon>Spermatophyta</taxon>
        <taxon>Magnoliopsida</taxon>
        <taxon>Liliopsida</taxon>
        <taxon>Poales</taxon>
        <taxon>Poaceae</taxon>
        <taxon>PACMAD clade</taxon>
        <taxon>Panicoideae</taxon>
        <taxon>Panicodae</taxon>
        <taxon>Paniceae</taxon>
        <taxon>Melinidinae</taxon>
        <taxon>Urochloa</taxon>
    </lineage>
</organism>
<keyword evidence="3" id="KW-1185">Reference proteome</keyword>
<sequence>MEYLTPSPREEGIGVQSSPIDSRALAQLHRSNMMQWVNLYESCEDDMVRVPPVSIIMYRDLLQRAWGWERLLPKVRGSVDWDEYKRYLEEYWQFNAAKAVDGKDALDAAANKCIEAENNLIRSCVRHLTLEALSLGSQIKNRARGLIQSDGEYPAAAVALLCITNEAELMYELLSSGFDIAETLEFSTKVRQCASNLMLYKGPDSANAAAGAMMGVATKARMILDSIHQESPSGGIDYFGCQRMRTAIGVSLTKLEKELNAGTLTDRTEKSKDEKDGEKGWRRRMPQMM</sequence>
<evidence type="ECO:0000313" key="3">
    <source>
        <dbReference type="Proteomes" id="UP001497457"/>
    </source>
</evidence>
<feature type="region of interest" description="Disordered" evidence="1">
    <location>
        <begin position="267"/>
        <end position="289"/>
    </location>
</feature>
<dbReference type="Proteomes" id="UP001497457">
    <property type="component" value="Chromosome 2b"/>
</dbReference>
<name>A0ABC8ZW05_9POAL</name>
<gene>
    <name evidence="2" type="ORF">URODEC1_LOCUS47866</name>
</gene>